<proteinExistence type="predicted"/>
<dbReference type="GO" id="GO:0030313">
    <property type="term" value="C:cell envelope"/>
    <property type="evidence" value="ECO:0007669"/>
    <property type="project" value="UniProtKB-SubCell"/>
</dbReference>
<keyword evidence="3" id="KW-0812">Transmembrane</keyword>
<keyword evidence="3" id="KW-1133">Transmembrane helix</keyword>
<dbReference type="InterPro" id="IPR050465">
    <property type="entry name" value="UPF0194_transport"/>
</dbReference>
<name>A0A7L8AGE0_9FLAO</name>
<dbReference type="EMBL" id="CP061813">
    <property type="protein sequence ID" value="QOD61052.1"/>
    <property type="molecule type" value="Genomic_DNA"/>
</dbReference>
<comment type="subcellular location">
    <subcellularLocation>
        <location evidence="1">Cell envelope</location>
    </subcellularLocation>
</comment>
<evidence type="ECO:0000313" key="6">
    <source>
        <dbReference type="Proteomes" id="UP000516764"/>
    </source>
</evidence>
<organism evidence="5 6">
    <name type="scientific">Polaribacter haliotis</name>
    <dbReference type="NCBI Taxonomy" id="1888915"/>
    <lineage>
        <taxon>Bacteria</taxon>
        <taxon>Pseudomonadati</taxon>
        <taxon>Bacteroidota</taxon>
        <taxon>Flavobacteriia</taxon>
        <taxon>Flavobacteriales</taxon>
        <taxon>Flavobacteriaceae</taxon>
    </lineage>
</organism>
<dbReference type="Gene3D" id="2.40.420.20">
    <property type="match status" value="1"/>
</dbReference>
<keyword evidence="2" id="KW-0175">Coiled coil</keyword>
<sequence length="414" mass="47059">MDTQIKPKNKKTKKMLLWGIPAVILMAVILMNATRKKQVNLKKDTISIREVTKGDFEDVILFNSTVEPKTSVLVNVIQGGSVSEIFVESGQIIKKGTPLLKVYNPNAELNYLTQETAMVEQINNLRNLRVNIKNQQLSLDQQLLSIDNDFRNADRQYKLDSTLYKKEVIAKNDYQKTQQEYSFQKERSGVIKKSVFNEKKSRDNQLARINTSLSNMEKSLELLYKNKENFVVKAPVDGLLSSFNPILGESYNQGQPIGKMDVLDGYKLVAKVDEYYNSKLQEGISGTVALNSKNYEVKLSKVFSEIVGGQFKLELNFKQDSLSNDVKRGMSLKTKVFLSSKTEALLLSKGLFYQSTNGAWVFVLNSDNKAVKRNIKIGRENPFYYEVLEGLQVGDKVITSSYDDYKDVEEINIE</sequence>
<evidence type="ECO:0000256" key="1">
    <source>
        <dbReference type="ARBA" id="ARBA00004196"/>
    </source>
</evidence>
<protein>
    <submittedName>
        <fullName evidence="5">RND transporter</fullName>
    </submittedName>
</protein>
<dbReference type="Gene3D" id="1.10.287.470">
    <property type="entry name" value="Helix hairpin bin"/>
    <property type="match status" value="1"/>
</dbReference>
<feature type="domain" description="Multidrug resistance protein MdtA-like C-terminal permuted SH3" evidence="4">
    <location>
        <begin position="358"/>
        <end position="402"/>
    </location>
</feature>
<dbReference type="AlphaFoldDB" id="A0A7L8AGE0"/>
<dbReference type="PANTHER" id="PTHR32347">
    <property type="entry name" value="EFFLUX SYSTEM COMPONENT YKNX-RELATED"/>
    <property type="match status" value="1"/>
</dbReference>
<dbReference type="PANTHER" id="PTHR32347:SF23">
    <property type="entry name" value="BLL5650 PROTEIN"/>
    <property type="match status" value="1"/>
</dbReference>
<reference evidence="5 6" key="1">
    <citation type="journal article" date="2016" name="Int. J. Syst. Evol. Microbiol.">
        <title>Polaribacter haliotis sp. nov., isolated from the gut of abalone Haliotis discus hannai.</title>
        <authorList>
            <person name="Kim Y.O."/>
            <person name="Park I.S."/>
            <person name="Park S."/>
            <person name="Nam B.H."/>
            <person name="Park J.M."/>
            <person name="Kim D.G."/>
            <person name="Yoon J.H."/>
        </authorList>
    </citation>
    <scope>NUCLEOTIDE SEQUENCE [LARGE SCALE GENOMIC DNA]</scope>
    <source>
        <strain evidence="5 6">KCTC 52418</strain>
    </source>
</reference>
<feature type="transmembrane region" description="Helical" evidence="3">
    <location>
        <begin position="15"/>
        <end position="33"/>
    </location>
</feature>
<dbReference type="Gene3D" id="2.40.50.100">
    <property type="match status" value="1"/>
</dbReference>
<evidence type="ECO:0000259" key="4">
    <source>
        <dbReference type="Pfam" id="PF25967"/>
    </source>
</evidence>
<dbReference type="RefSeq" id="WP_140422772.1">
    <property type="nucleotide sequence ID" value="NZ_CP061813.1"/>
</dbReference>
<gene>
    <name evidence="5" type="ORF">H9I45_01020</name>
</gene>
<keyword evidence="6" id="KW-1185">Reference proteome</keyword>
<dbReference type="KEGG" id="phal:H9I45_01020"/>
<evidence type="ECO:0000313" key="5">
    <source>
        <dbReference type="EMBL" id="QOD61052.1"/>
    </source>
</evidence>
<evidence type="ECO:0000256" key="3">
    <source>
        <dbReference type="SAM" id="Phobius"/>
    </source>
</evidence>
<dbReference type="OrthoDB" id="1957187at2"/>
<keyword evidence="3" id="KW-0472">Membrane</keyword>
<evidence type="ECO:0000256" key="2">
    <source>
        <dbReference type="ARBA" id="ARBA00023054"/>
    </source>
</evidence>
<dbReference type="Pfam" id="PF25967">
    <property type="entry name" value="RND-MFP_C"/>
    <property type="match status" value="1"/>
</dbReference>
<dbReference type="InterPro" id="IPR058627">
    <property type="entry name" value="MdtA-like_C"/>
</dbReference>
<accession>A0A7L8AGE0</accession>
<dbReference type="Proteomes" id="UP000516764">
    <property type="component" value="Chromosome"/>
</dbReference>